<feature type="domain" description="Ig-like" evidence="10">
    <location>
        <begin position="8"/>
        <end position="107"/>
    </location>
</feature>
<reference evidence="11" key="1">
    <citation type="submission" date="2021-11" db="EMBL/GenBank/DDBJ databases">
        <authorList>
            <person name="Schell T."/>
        </authorList>
    </citation>
    <scope>NUCLEOTIDE SEQUENCE</scope>
    <source>
        <strain evidence="11">M5</strain>
    </source>
</reference>
<evidence type="ECO:0000313" key="12">
    <source>
        <dbReference type="Proteomes" id="UP000789390"/>
    </source>
</evidence>
<dbReference type="SMART" id="SM00409">
    <property type="entry name" value="IG"/>
    <property type="match status" value="2"/>
</dbReference>
<evidence type="ECO:0000256" key="5">
    <source>
        <dbReference type="ARBA" id="ARBA00022889"/>
    </source>
</evidence>
<keyword evidence="5" id="KW-0130">Cell adhesion</keyword>
<keyword evidence="9" id="KW-0393">Immunoglobulin domain</keyword>
<keyword evidence="7" id="KW-0472">Membrane</keyword>
<evidence type="ECO:0000256" key="8">
    <source>
        <dbReference type="ARBA" id="ARBA00023157"/>
    </source>
</evidence>
<evidence type="ECO:0000256" key="3">
    <source>
        <dbReference type="ARBA" id="ARBA00022729"/>
    </source>
</evidence>
<name>A0A8J2RGY7_9CRUS</name>
<dbReference type="SUPFAM" id="SSF48726">
    <property type="entry name" value="Immunoglobulin"/>
    <property type="match status" value="2"/>
</dbReference>
<dbReference type="Pfam" id="PF07679">
    <property type="entry name" value="I-set"/>
    <property type="match status" value="2"/>
</dbReference>
<dbReference type="GO" id="GO:0007156">
    <property type="term" value="P:homophilic cell adhesion via plasma membrane adhesion molecules"/>
    <property type="evidence" value="ECO:0007669"/>
    <property type="project" value="TreeGrafter"/>
</dbReference>
<dbReference type="InterPro" id="IPR007110">
    <property type="entry name" value="Ig-like_dom"/>
</dbReference>
<dbReference type="PANTHER" id="PTHR45080">
    <property type="entry name" value="CONTACTIN 5"/>
    <property type="match status" value="1"/>
</dbReference>
<protein>
    <recommendedName>
        <fullName evidence="10">Ig-like domain-containing protein</fullName>
    </recommendedName>
</protein>
<dbReference type="PANTHER" id="PTHR45080:SF8">
    <property type="entry name" value="IG-LIKE DOMAIN-CONTAINING PROTEIN"/>
    <property type="match status" value="1"/>
</dbReference>
<comment type="caution">
    <text evidence="11">The sequence shown here is derived from an EMBL/GenBank/DDBJ whole genome shotgun (WGS) entry which is preliminary data.</text>
</comment>
<dbReference type="InterPro" id="IPR013098">
    <property type="entry name" value="Ig_I-set"/>
</dbReference>
<dbReference type="SMART" id="SM00408">
    <property type="entry name" value="IGc2"/>
    <property type="match status" value="2"/>
</dbReference>
<evidence type="ECO:0000256" key="6">
    <source>
        <dbReference type="ARBA" id="ARBA00022989"/>
    </source>
</evidence>
<evidence type="ECO:0000256" key="4">
    <source>
        <dbReference type="ARBA" id="ARBA00022737"/>
    </source>
</evidence>
<dbReference type="OrthoDB" id="6371004at2759"/>
<proteinExistence type="predicted"/>
<dbReference type="AlphaFoldDB" id="A0A8J2RGY7"/>
<keyword evidence="12" id="KW-1185">Reference proteome</keyword>
<dbReference type="FunFam" id="2.60.40.10:FF:000017">
    <property type="entry name" value="Down syndrome cell adhesion molecule b"/>
    <property type="match status" value="1"/>
</dbReference>
<dbReference type="Gene3D" id="2.60.40.10">
    <property type="entry name" value="Immunoglobulins"/>
    <property type="match status" value="2"/>
</dbReference>
<keyword evidence="2" id="KW-0812">Transmembrane</keyword>
<dbReference type="InterPro" id="IPR036179">
    <property type="entry name" value="Ig-like_dom_sf"/>
</dbReference>
<accession>A0A8J2RGY7</accession>
<keyword evidence="8" id="KW-1015">Disulfide bond</keyword>
<evidence type="ECO:0000256" key="2">
    <source>
        <dbReference type="ARBA" id="ARBA00022692"/>
    </source>
</evidence>
<dbReference type="Proteomes" id="UP000789390">
    <property type="component" value="Unassembled WGS sequence"/>
</dbReference>
<dbReference type="CDD" id="cd20956">
    <property type="entry name" value="IgI_4_Dscam"/>
    <property type="match status" value="1"/>
</dbReference>
<organism evidence="11 12">
    <name type="scientific">Daphnia galeata</name>
    <dbReference type="NCBI Taxonomy" id="27404"/>
    <lineage>
        <taxon>Eukaryota</taxon>
        <taxon>Metazoa</taxon>
        <taxon>Ecdysozoa</taxon>
        <taxon>Arthropoda</taxon>
        <taxon>Crustacea</taxon>
        <taxon>Branchiopoda</taxon>
        <taxon>Diplostraca</taxon>
        <taxon>Cladocera</taxon>
        <taxon>Anomopoda</taxon>
        <taxon>Daphniidae</taxon>
        <taxon>Daphnia</taxon>
    </lineage>
</organism>
<keyword evidence="3" id="KW-0732">Signal</keyword>
<evidence type="ECO:0000256" key="7">
    <source>
        <dbReference type="ARBA" id="ARBA00023136"/>
    </source>
</evidence>
<gene>
    <name evidence="11" type="ORF">DGAL_LOCUS1668</name>
</gene>
<dbReference type="EMBL" id="CAKKLH010000021">
    <property type="protein sequence ID" value="CAH0099528.1"/>
    <property type="molecule type" value="Genomic_DNA"/>
</dbReference>
<dbReference type="InterPro" id="IPR013783">
    <property type="entry name" value="Ig-like_fold"/>
</dbReference>
<dbReference type="InterPro" id="IPR050958">
    <property type="entry name" value="Cell_Adh-Cytoskel_Orgn"/>
</dbReference>
<sequence>MGPIEAAPQMVHTFNEQTIVPGPFVTLKCSAMGNPPPDISWLLDRQPITFQQQQINSVRVTQNQVVSVGGETTGHLNISSAQVEDGGEYTCVAKNLAGETSHSSRLNVYGLPYIRNMPKMTAVSEADVSIKCPVAGYPIMEIAWTRGEEMLRSGNKYALDHQTGVLNIKSVSQASDKGVYTCTVRDRQGHTARRDFTLDIVGKLINSSPIHHSIRSNLSNLYK</sequence>
<dbReference type="GO" id="GO:0005886">
    <property type="term" value="C:plasma membrane"/>
    <property type="evidence" value="ECO:0007669"/>
    <property type="project" value="TreeGrafter"/>
</dbReference>
<evidence type="ECO:0000313" key="11">
    <source>
        <dbReference type="EMBL" id="CAH0099528.1"/>
    </source>
</evidence>
<dbReference type="PROSITE" id="PS50835">
    <property type="entry name" value="IG_LIKE"/>
    <property type="match status" value="2"/>
</dbReference>
<keyword evidence="4" id="KW-0677">Repeat</keyword>
<evidence type="ECO:0000256" key="9">
    <source>
        <dbReference type="ARBA" id="ARBA00023319"/>
    </source>
</evidence>
<comment type="subcellular location">
    <subcellularLocation>
        <location evidence="1">Membrane</location>
        <topology evidence="1">Single-pass membrane protein</topology>
    </subcellularLocation>
</comment>
<evidence type="ECO:0000256" key="1">
    <source>
        <dbReference type="ARBA" id="ARBA00004167"/>
    </source>
</evidence>
<keyword evidence="6" id="KW-1133">Transmembrane helix</keyword>
<evidence type="ECO:0000259" key="10">
    <source>
        <dbReference type="PROSITE" id="PS50835"/>
    </source>
</evidence>
<dbReference type="InterPro" id="IPR003598">
    <property type="entry name" value="Ig_sub2"/>
</dbReference>
<feature type="domain" description="Ig-like" evidence="10">
    <location>
        <begin position="112"/>
        <end position="197"/>
    </location>
</feature>
<dbReference type="InterPro" id="IPR003599">
    <property type="entry name" value="Ig_sub"/>
</dbReference>